<comment type="caution">
    <text evidence="1">The sequence shown here is derived from an EMBL/GenBank/DDBJ whole genome shotgun (WGS) entry which is preliminary data.</text>
</comment>
<dbReference type="AlphaFoldDB" id="A0A101T2C0"/>
<name>A0A101T2C0_9ACTN</name>
<sequence length="115" mass="12799">MVTRPVHRWRFASVERSWYAVRCVFRHGPLGVYEERLTLWTAGSPDEAVARAEAEAGAYCAGLDGVEYVRFAEVHTLGTAPGEGTEVFSLMRESTLPPGEYVRRFFATGAERTDG</sequence>
<gene>
    <name evidence="1" type="ORF">AQJ64_15195</name>
</gene>
<dbReference type="Proteomes" id="UP000052982">
    <property type="component" value="Unassembled WGS sequence"/>
</dbReference>
<dbReference type="EMBL" id="LMWW01000017">
    <property type="protein sequence ID" value="KUN84498.1"/>
    <property type="molecule type" value="Genomic_DNA"/>
</dbReference>
<keyword evidence="2" id="KW-1185">Reference proteome</keyword>
<reference evidence="1 2" key="1">
    <citation type="submission" date="2015-10" db="EMBL/GenBank/DDBJ databases">
        <title>Draft genome sequence of Streptomyces griseoruber DSM 40281, type strain for the species Streptomyces griseoruber.</title>
        <authorList>
            <person name="Ruckert C."/>
            <person name="Winkler A."/>
            <person name="Kalinowski J."/>
            <person name="Kampfer P."/>
            <person name="Glaeser S."/>
        </authorList>
    </citation>
    <scope>NUCLEOTIDE SEQUENCE [LARGE SCALE GENOMIC DNA]</scope>
    <source>
        <strain evidence="1 2">DSM 40281</strain>
    </source>
</reference>
<proteinExistence type="predicted"/>
<protein>
    <recommendedName>
        <fullName evidence="3">DUF4288 domain-containing protein</fullName>
    </recommendedName>
</protein>
<evidence type="ECO:0008006" key="3">
    <source>
        <dbReference type="Google" id="ProtNLM"/>
    </source>
</evidence>
<evidence type="ECO:0000313" key="2">
    <source>
        <dbReference type="Proteomes" id="UP000052982"/>
    </source>
</evidence>
<organism evidence="1 2">
    <name type="scientific">Streptomyces griseoruber</name>
    <dbReference type="NCBI Taxonomy" id="1943"/>
    <lineage>
        <taxon>Bacteria</taxon>
        <taxon>Bacillati</taxon>
        <taxon>Actinomycetota</taxon>
        <taxon>Actinomycetes</taxon>
        <taxon>Kitasatosporales</taxon>
        <taxon>Streptomycetaceae</taxon>
        <taxon>Streptomyces</taxon>
    </lineage>
</organism>
<accession>A0A101T2C0</accession>
<dbReference type="STRING" id="1943.AQJ64_15195"/>
<evidence type="ECO:0000313" key="1">
    <source>
        <dbReference type="EMBL" id="KUN84498.1"/>
    </source>
</evidence>